<dbReference type="InterPro" id="IPR048279">
    <property type="entry name" value="MdtK-like"/>
</dbReference>
<dbReference type="PIRSF" id="PIRSF006603">
    <property type="entry name" value="DinF"/>
    <property type="match status" value="1"/>
</dbReference>
<keyword evidence="10" id="KW-1185">Reference proteome</keyword>
<proteinExistence type="inferred from homology"/>
<sequence>MPRLGPVTATARTTRSLNLEILALAVPAFATLVAEPLLILVDTTIVGHLGTAQLAGLTLASNVIGFLVGLSIFLAYGTTATVARRLGAGDRRGALAGGLDGMVLGLLIGLVLCVGLLIGAPAILQLYGSGPGATGYATTYLRLVSLGLPAQLVSLASTGVLRGLQDTRTPLYVAIAVNLVNIALNLTLVYGVGLGIAGAAIGTAVSQWAGAAVLSATVLRGAARRGVRFQPHLGGVLAAARSGGWLVLRAATLQLAITVTTFSASGMGEVTLAGHQVAYSLWQTMVYALDAFAIAAQALIGLSLGSGDVPATRRITRRVLLWGVGFGVVVGTLMVLLRPVLGGLFSPDPRVHATLMVTLVVLAAIIPVGGVTFVLDGVLIGAGDARYLSLVGVLVTAIYTPLALVVRATDAGLAWLWAAYGIWIAARAVTLWIRARGTAWMVVGQ</sequence>
<feature type="transmembrane region" description="Helical" evidence="8">
    <location>
        <begin position="285"/>
        <end position="307"/>
    </location>
</feature>
<name>A0A5Q2F8Q1_9ACTN</name>
<keyword evidence="4" id="KW-1003">Cell membrane</keyword>
<keyword evidence="6 8" id="KW-1133">Transmembrane helix</keyword>
<reference evidence="9 10" key="1">
    <citation type="submission" date="2019-10" db="EMBL/GenBank/DDBJ databases">
        <title>Genomic analysis of Raineyella sp. CBA3103.</title>
        <authorList>
            <person name="Roh S.W."/>
        </authorList>
    </citation>
    <scope>NUCLEOTIDE SEQUENCE [LARGE SCALE GENOMIC DNA]</scope>
    <source>
        <strain evidence="9 10">CBA3103</strain>
    </source>
</reference>
<dbReference type="GO" id="GO:0005886">
    <property type="term" value="C:plasma membrane"/>
    <property type="evidence" value="ECO:0007669"/>
    <property type="project" value="UniProtKB-SubCell"/>
</dbReference>
<feature type="transmembrane region" description="Helical" evidence="8">
    <location>
        <begin position="140"/>
        <end position="164"/>
    </location>
</feature>
<comment type="similarity">
    <text evidence="2">Belongs to the multi antimicrobial extrusion (MATE) (TC 2.A.66.1) family.</text>
</comment>
<dbReference type="NCBIfam" id="TIGR00797">
    <property type="entry name" value="matE"/>
    <property type="match status" value="1"/>
</dbReference>
<keyword evidence="5 8" id="KW-0812">Transmembrane</keyword>
<dbReference type="PANTHER" id="PTHR42893:SF46">
    <property type="entry name" value="PROTEIN DETOXIFICATION 44, CHLOROPLASTIC"/>
    <property type="match status" value="1"/>
</dbReference>
<keyword evidence="7 8" id="KW-0472">Membrane</keyword>
<evidence type="ECO:0000256" key="7">
    <source>
        <dbReference type="ARBA" id="ARBA00023136"/>
    </source>
</evidence>
<evidence type="ECO:0000256" key="4">
    <source>
        <dbReference type="ARBA" id="ARBA00022475"/>
    </source>
</evidence>
<dbReference type="PANTHER" id="PTHR42893">
    <property type="entry name" value="PROTEIN DETOXIFICATION 44, CHLOROPLASTIC-RELATED"/>
    <property type="match status" value="1"/>
</dbReference>
<evidence type="ECO:0000313" key="9">
    <source>
        <dbReference type="EMBL" id="QGF23209.1"/>
    </source>
</evidence>
<evidence type="ECO:0000256" key="3">
    <source>
        <dbReference type="ARBA" id="ARBA00022448"/>
    </source>
</evidence>
<feature type="transmembrane region" description="Helical" evidence="8">
    <location>
        <begin position="171"/>
        <end position="190"/>
    </location>
</feature>
<dbReference type="Proteomes" id="UP000386847">
    <property type="component" value="Chromosome"/>
</dbReference>
<dbReference type="AlphaFoldDB" id="A0A5Q2F8Q1"/>
<comment type="subcellular location">
    <subcellularLocation>
        <location evidence="1">Cell membrane</location>
        <topology evidence="1">Multi-pass membrane protein</topology>
    </subcellularLocation>
</comment>
<dbReference type="InterPro" id="IPR002528">
    <property type="entry name" value="MATE_fam"/>
</dbReference>
<evidence type="ECO:0000256" key="1">
    <source>
        <dbReference type="ARBA" id="ARBA00004651"/>
    </source>
</evidence>
<gene>
    <name evidence="9" type="ORF">Rai3103_05505</name>
</gene>
<feature type="transmembrane region" description="Helical" evidence="8">
    <location>
        <begin position="319"/>
        <end position="341"/>
    </location>
</feature>
<organism evidence="9 10">
    <name type="scientific">Raineyella fluvialis</name>
    <dbReference type="NCBI Taxonomy" id="2662261"/>
    <lineage>
        <taxon>Bacteria</taxon>
        <taxon>Bacillati</taxon>
        <taxon>Actinomycetota</taxon>
        <taxon>Actinomycetes</taxon>
        <taxon>Propionibacteriales</taxon>
        <taxon>Propionibacteriaceae</taxon>
        <taxon>Raineyella</taxon>
    </lineage>
</organism>
<feature type="transmembrane region" description="Helical" evidence="8">
    <location>
        <begin position="353"/>
        <end position="375"/>
    </location>
</feature>
<evidence type="ECO:0000256" key="5">
    <source>
        <dbReference type="ARBA" id="ARBA00022692"/>
    </source>
</evidence>
<dbReference type="GO" id="GO:0015297">
    <property type="term" value="F:antiporter activity"/>
    <property type="evidence" value="ECO:0007669"/>
    <property type="project" value="InterPro"/>
</dbReference>
<dbReference type="InterPro" id="IPR044644">
    <property type="entry name" value="DinF-like"/>
</dbReference>
<keyword evidence="3" id="KW-0813">Transport</keyword>
<evidence type="ECO:0000313" key="10">
    <source>
        <dbReference type="Proteomes" id="UP000386847"/>
    </source>
</evidence>
<feature type="transmembrane region" description="Helical" evidence="8">
    <location>
        <begin position="414"/>
        <end position="433"/>
    </location>
</feature>
<dbReference type="KEGG" id="rain:Rai3103_05505"/>
<evidence type="ECO:0000256" key="8">
    <source>
        <dbReference type="SAM" id="Phobius"/>
    </source>
</evidence>
<feature type="transmembrane region" description="Helical" evidence="8">
    <location>
        <begin position="103"/>
        <end position="128"/>
    </location>
</feature>
<dbReference type="GO" id="GO:0042910">
    <property type="term" value="F:xenobiotic transmembrane transporter activity"/>
    <property type="evidence" value="ECO:0007669"/>
    <property type="project" value="InterPro"/>
</dbReference>
<feature type="transmembrane region" description="Helical" evidence="8">
    <location>
        <begin position="196"/>
        <end position="219"/>
    </location>
</feature>
<accession>A0A5Q2F8Q1</accession>
<feature type="transmembrane region" description="Helical" evidence="8">
    <location>
        <begin position="246"/>
        <end position="265"/>
    </location>
</feature>
<protein>
    <submittedName>
        <fullName evidence="9">MATE family efflux transporter</fullName>
    </submittedName>
</protein>
<feature type="transmembrane region" description="Helical" evidence="8">
    <location>
        <begin position="387"/>
        <end position="408"/>
    </location>
</feature>
<dbReference type="CDD" id="cd13136">
    <property type="entry name" value="MATE_DinF_like"/>
    <property type="match status" value="1"/>
</dbReference>
<feature type="transmembrane region" description="Helical" evidence="8">
    <location>
        <begin position="59"/>
        <end position="82"/>
    </location>
</feature>
<evidence type="ECO:0000256" key="2">
    <source>
        <dbReference type="ARBA" id="ARBA00010199"/>
    </source>
</evidence>
<dbReference type="EMBL" id="CP045725">
    <property type="protein sequence ID" value="QGF23209.1"/>
    <property type="molecule type" value="Genomic_DNA"/>
</dbReference>
<evidence type="ECO:0000256" key="6">
    <source>
        <dbReference type="ARBA" id="ARBA00022989"/>
    </source>
</evidence>
<dbReference type="Pfam" id="PF01554">
    <property type="entry name" value="MatE"/>
    <property type="match status" value="2"/>
</dbReference>
<feature type="transmembrane region" description="Helical" evidence="8">
    <location>
        <begin position="21"/>
        <end position="39"/>
    </location>
</feature>